<dbReference type="Proteomes" id="UP000551758">
    <property type="component" value="Unassembled WGS sequence"/>
</dbReference>
<gene>
    <name evidence="8" type="ORF">HPG69_004261</name>
</gene>
<dbReference type="EMBL" id="JACDTQ010003814">
    <property type="protein sequence ID" value="KAF5912589.1"/>
    <property type="molecule type" value="Genomic_DNA"/>
</dbReference>
<dbReference type="CDD" id="cd00041">
    <property type="entry name" value="CUB"/>
    <property type="match status" value="1"/>
</dbReference>
<dbReference type="SUPFAM" id="SSF49854">
    <property type="entry name" value="Spermadhesin, CUB domain"/>
    <property type="match status" value="1"/>
</dbReference>
<dbReference type="Gene3D" id="2.40.10.10">
    <property type="entry name" value="Trypsin-like serine proteases"/>
    <property type="match status" value="1"/>
</dbReference>
<comment type="caution">
    <text evidence="8">The sequence shown here is derived from an EMBL/GenBank/DDBJ whole genome shotgun (WGS) entry which is preliminary data.</text>
</comment>
<dbReference type="InterPro" id="IPR001314">
    <property type="entry name" value="Peptidase_S1A"/>
</dbReference>
<evidence type="ECO:0000256" key="3">
    <source>
        <dbReference type="ARBA" id="ARBA00022825"/>
    </source>
</evidence>
<evidence type="ECO:0000256" key="1">
    <source>
        <dbReference type="ARBA" id="ARBA00022670"/>
    </source>
</evidence>
<dbReference type="InterPro" id="IPR043504">
    <property type="entry name" value="Peptidase_S1_PA_chymotrypsin"/>
</dbReference>
<dbReference type="SMART" id="SM00020">
    <property type="entry name" value="Tryp_SPc"/>
    <property type="match status" value="1"/>
</dbReference>
<dbReference type="PROSITE" id="PS50240">
    <property type="entry name" value="TRYPSIN_DOM"/>
    <property type="match status" value="1"/>
</dbReference>
<dbReference type="InterPro" id="IPR018114">
    <property type="entry name" value="TRYPSIN_HIS"/>
</dbReference>
<organism evidence="8 9">
    <name type="scientific">Diceros bicornis minor</name>
    <name type="common">South-central black rhinoceros</name>
    <dbReference type="NCBI Taxonomy" id="77932"/>
    <lineage>
        <taxon>Eukaryota</taxon>
        <taxon>Metazoa</taxon>
        <taxon>Chordata</taxon>
        <taxon>Craniata</taxon>
        <taxon>Vertebrata</taxon>
        <taxon>Euteleostomi</taxon>
        <taxon>Mammalia</taxon>
        <taxon>Eutheria</taxon>
        <taxon>Laurasiatheria</taxon>
        <taxon>Perissodactyla</taxon>
        <taxon>Rhinocerotidae</taxon>
        <taxon>Diceros</taxon>
    </lineage>
</organism>
<dbReference type="SUPFAM" id="SSF50494">
    <property type="entry name" value="Trypsin-like serine proteases"/>
    <property type="match status" value="1"/>
</dbReference>
<dbReference type="PRINTS" id="PR00722">
    <property type="entry name" value="CHYMOTRYPSIN"/>
</dbReference>
<dbReference type="PROSITE" id="PS00134">
    <property type="entry name" value="TRYPSIN_HIS"/>
    <property type="match status" value="1"/>
</dbReference>
<dbReference type="Pfam" id="PF00431">
    <property type="entry name" value="CUB"/>
    <property type="match status" value="1"/>
</dbReference>
<protein>
    <submittedName>
        <fullName evidence="8">Uncharacterized protein</fullName>
    </submittedName>
</protein>
<evidence type="ECO:0000313" key="9">
    <source>
        <dbReference type="Proteomes" id="UP000551758"/>
    </source>
</evidence>
<dbReference type="SMART" id="SM00042">
    <property type="entry name" value="CUB"/>
    <property type="match status" value="1"/>
</dbReference>
<feature type="domain" description="Peptidase S1" evidence="7">
    <location>
        <begin position="218"/>
        <end position="358"/>
    </location>
</feature>
<dbReference type="InterPro" id="IPR009003">
    <property type="entry name" value="Peptidase_S1_PA"/>
</dbReference>
<accession>A0A7J7EA25</accession>
<evidence type="ECO:0000259" key="6">
    <source>
        <dbReference type="PROSITE" id="PS01180"/>
    </source>
</evidence>
<sequence length="358" mass="40235">MEEFSLRYSFHISAPKNFDYFSGYLECYYMKGKIKVNDKGCPVLDLIPVSSIEITSPNYPNIYPNMLNCTWNFYSMSGNKMKAVIRDFITEESWNCAWDYFNIYDGPDQQSRLLAHLCGSKKEFVLISSGAYFTVNFKTDESVGERGFKLILEDMIQKQSQGSNIGTQLPINGITVENNTGRLPTQDRCGIPVVDPFLVERSERNTNVLPAKLGEPRVVGGHAAPAMLRPWLVSLQHQGRHFCGGALIAKQWVLTAAHCNFGTVTDNLVIGRSSLSNIRNSDLLPVKAVYAHPGFTRFPPNEDLSLLHLEKPVEPGEFVSPICLPGKDDKINLLSKCLTPGWGITEPHHEYIHYLLQD</sequence>
<comment type="caution">
    <text evidence="5">Lacks conserved residue(s) required for the propagation of feature annotation.</text>
</comment>
<dbReference type="FunFam" id="2.60.120.290:FF:000005">
    <property type="entry name" value="Procollagen C-endopeptidase enhancer 1"/>
    <property type="match status" value="1"/>
</dbReference>
<keyword evidence="4" id="KW-1015">Disulfide bond</keyword>
<dbReference type="InterPro" id="IPR035914">
    <property type="entry name" value="Sperma_CUB_dom_sf"/>
</dbReference>
<dbReference type="Pfam" id="PF00089">
    <property type="entry name" value="Trypsin"/>
    <property type="match status" value="1"/>
</dbReference>
<keyword evidence="3" id="KW-0720">Serine protease</keyword>
<dbReference type="FunFam" id="2.40.10.10:FF:000068">
    <property type="entry name" value="transmembrane protease serine 2"/>
    <property type="match status" value="1"/>
</dbReference>
<dbReference type="PANTHER" id="PTHR24252">
    <property type="entry name" value="ACROSIN-RELATED"/>
    <property type="match status" value="1"/>
</dbReference>
<evidence type="ECO:0000259" key="7">
    <source>
        <dbReference type="PROSITE" id="PS50240"/>
    </source>
</evidence>
<feature type="domain" description="CUB" evidence="6">
    <location>
        <begin position="41"/>
        <end position="155"/>
    </location>
</feature>
<evidence type="ECO:0000313" key="8">
    <source>
        <dbReference type="EMBL" id="KAF5912589.1"/>
    </source>
</evidence>
<reference evidence="8 9" key="1">
    <citation type="journal article" date="2020" name="Mol. Biol. Evol.">
        <title>Interspecific Gene Flow and the Evolution of Specialization in Black and White Rhinoceros.</title>
        <authorList>
            <person name="Moodley Y."/>
            <person name="Westbury M.V."/>
            <person name="Russo I.M."/>
            <person name="Gopalakrishnan S."/>
            <person name="Rakotoarivelo A."/>
            <person name="Olsen R.A."/>
            <person name="Prost S."/>
            <person name="Tunstall T."/>
            <person name="Ryder O.A."/>
            <person name="Dalen L."/>
            <person name="Bruford M.W."/>
        </authorList>
    </citation>
    <scope>NUCLEOTIDE SEQUENCE [LARGE SCALE GENOMIC DNA]</scope>
    <source>
        <strain evidence="8">SBR-YM</strain>
        <tissue evidence="8">Skin</tissue>
    </source>
</reference>
<dbReference type="PROSITE" id="PS01180">
    <property type="entry name" value="CUB"/>
    <property type="match status" value="1"/>
</dbReference>
<dbReference type="InterPro" id="IPR000859">
    <property type="entry name" value="CUB_dom"/>
</dbReference>
<dbReference type="PANTHER" id="PTHR24252:SF8">
    <property type="entry name" value="ACROSIN"/>
    <property type="match status" value="1"/>
</dbReference>
<evidence type="ECO:0000256" key="2">
    <source>
        <dbReference type="ARBA" id="ARBA00022801"/>
    </source>
</evidence>
<name>A0A7J7EA25_DICBM</name>
<keyword evidence="2" id="KW-0378">Hydrolase</keyword>
<proteinExistence type="predicted"/>
<dbReference type="CDD" id="cd00190">
    <property type="entry name" value="Tryp_SPc"/>
    <property type="match status" value="1"/>
</dbReference>
<dbReference type="Gene3D" id="2.60.120.290">
    <property type="entry name" value="Spermadhesin, CUB domain"/>
    <property type="match status" value="1"/>
</dbReference>
<dbReference type="InterPro" id="IPR001254">
    <property type="entry name" value="Trypsin_dom"/>
</dbReference>
<dbReference type="GO" id="GO:0006508">
    <property type="term" value="P:proteolysis"/>
    <property type="evidence" value="ECO:0007669"/>
    <property type="project" value="UniProtKB-KW"/>
</dbReference>
<keyword evidence="1" id="KW-0645">Protease</keyword>
<keyword evidence="9" id="KW-1185">Reference proteome</keyword>
<evidence type="ECO:0000256" key="4">
    <source>
        <dbReference type="ARBA" id="ARBA00023157"/>
    </source>
</evidence>
<evidence type="ECO:0000256" key="5">
    <source>
        <dbReference type="PROSITE-ProRule" id="PRU00059"/>
    </source>
</evidence>
<dbReference type="GO" id="GO:0004252">
    <property type="term" value="F:serine-type endopeptidase activity"/>
    <property type="evidence" value="ECO:0007669"/>
    <property type="project" value="InterPro"/>
</dbReference>
<dbReference type="AlphaFoldDB" id="A0A7J7EA25"/>